<dbReference type="GO" id="GO:0000266">
    <property type="term" value="P:mitochondrial fission"/>
    <property type="evidence" value="ECO:0007669"/>
    <property type="project" value="TreeGrafter"/>
</dbReference>
<sequence length="191" mass="21609">MSIAVIRVGACLVSSSVIHCVVLTDREVWLVFCLKIMTEVDIYRNTPIRLLGYANEVGEAFRPLIHVKWVRLSYGIASAYVLADTLDKTFKMSKHPFVSDSTRYHQVFIAGVDTLIWQSFASVIIPGITINRICALSLYTLKYTIKLPSKTRKWLTTGIGLACIPFIVKPIDTFVDFVMDETFRKALRTGR</sequence>
<dbReference type="STRING" id="136037.A0A067QGF9"/>
<gene>
    <name evidence="5" type="ORF">L798_03102</name>
</gene>
<protein>
    <recommendedName>
        <fullName evidence="2">Mitochondrial fission process protein 1</fullName>
    </recommendedName>
    <alternativeName>
        <fullName evidence="3">Mitochondrial 18 kDa protein</fullName>
    </alternativeName>
</protein>
<feature type="signal peptide" evidence="4">
    <location>
        <begin position="1"/>
        <end position="15"/>
    </location>
</feature>
<reference evidence="5 6" key="1">
    <citation type="journal article" date="2014" name="Nat. Commun.">
        <title>Molecular traces of alternative social organization in a termite genome.</title>
        <authorList>
            <person name="Terrapon N."/>
            <person name="Li C."/>
            <person name="Robertson H.M."/>
            <person name="Ji L."/>
            <person name="Meng X."/>
            <person name="Booth W."/>
            <person name="Chen Z."/>
            <person name="Childers C.P."/>
            <person name="Glastad K.M."/>
            <person name="Gokhale K."/>
            <person name="Gowin J."/>
            <person name="Gronenberg W."/>
            <person name="Hermansen R.A."/>
            <person name="Hu H."/>
            <person name="Hunt B.G."/>
            <person name="Huylmans A.K."/>
            <person name="Khalil S.M."/>
            <person name="Mitchell R.D."/>
            <person name="Munoz-Torres M.C."/>
            <person name="Mustard J.A."/>
            <person name="Pan H."/>
            <person name="Reese J.T."/>
            <person name="Scharf M.E."/>
            <person name="Sun F."/>
            <person name="Vogel H."/>
            <person name="Xiao J."/>
            <person name="Yang W."/>
            <person name="Yang Z."/>
            <person name="Yang Z."/>
            <person name="Zhou J."/>
            <person name="Zhu J."/>
            <person name="Brent C.S."/>
            <person name="Elsik C.G."/>
            <person name="Goodisman M.A."/>
            <person name="Liberles D.A."/>
            <person name="Roe R.M."/>
            <person name="Vargo E.L."/>
            <person name="Vilcinskas A."/>
            <person name="Wang J."/>
            <person name="Bornberg-Bauer E."/>
            <person name="Korb J."/>
            <person name="Zhang G."/>
            <person name="Liebig J."/>
        </authorList>
    </citation>
    <scope>NUCLEOTIDE SEQUENCE [LARGE SCALE GENOMIC DNA]</scope>
    <source>
        <tissue evidence="5">Whole organism</tissue>
    </source>
</reference>
<dbReference type="EMBL" id="KK853478">
    <property type="protein sequence ID" value="KDR07321.1"/>
    <property type="molecule type" value="Genomic_DNA"/>
</dbReference>
<evidence type="ECO:0000256" key="1">
    <source>
        <dbReference type="ARBA" id="ARBA00009224"/>
    </source>
</evidence>
<dbReference type="Pfam" id="PF10558">
    <property type="entry name" value="MTP18"/>
    <property type="match status" value="1"/>
</dbReference>
<dbReference type="OrthoDB" id="424969at2759"/>
<accession>A0A067QGF9</accession>
<evidence type="ECO:0000313" key="5">
    <source>
        <dbReference type="EMBL" id="KDR07321.1"/>
    </source>
</evidence>
<dbReference type="InParanoid" id="A0A067QGF9"/>
<dbReference type="AlphaFoldDB" id="A0A067QGF9"/>
<dbReference type="FunCoup" id="A0A067QGF9">
    <property type="interactions" value="353"/>
</dbReference>
<proteinExistence type="inferred from homology"/>
<dbReference type="PANTHER" id="PTHR11001:SF2">
    <property type="entry name" value="MITOCHONDRIAL FISSION PROCESS PROTEIN 1"/>
    <property type="match status" value="1"/>
</dbReference>
<keyword evidence="4" id="KW-0732">Signal</keyword>
<evidence type="ECO:0000256" key="4">
    <source>
        <dbReference type="SAM" id="SignalP"/>
    </source>
</evidence>
<organism evidence="5 6">
    <name type="scientific">Zootermopsis nevadensis</name>
    <name type="common">Dampwood termite</name>
    <dbReference type="NCBI Taxonomy" id="136037"/>
    <lineage>
        <taxon>Eukaryota</taxon>
        <taxon>Metazoa</taxon>
        <taxon>Ecdysozoa</taxon>
        <taxon>Arthropoda</taxon>
        <taxon>Hexapoda</taxon>
        <taxon>Insecta</taxon>
        <taxon>Pterygota</taxon>
        <taxon>Neoptera</taxon>
        <taxon>Polyneoptera</taxon>
        <taxon>Dictyoptera</taxon>
        <taxon>Blattodea</taxon>
        <taxon>Blattoidea</taxon>
        <taxon>Termitoidae</taxon>
        <taxon>Termopsidae</taxon>
        <taxon>Zootermopsis</taxon>
    </lineage>
</organism>
<evidence type="ECO:0000313" key="6">
    <source>
        <dbReference type="Proteomes" id="UP000027135"/>
    </source>
</evidence>
<name>A0A067QGF9_ZOONE</name>
<dbReference type="Proteomes" id="UP000027135">
    <property type="component" value="Unassembled WGS sequence"/>
</dbReference>
<dbReference type="PANTHER" id="PTHR11001">
    <property type="entry name" value="MITOCHONDRIAL FISSION PROCESS PROTEIN 1"/>
    <property type="match status" value="1"/>
</dbReference>
<dbReference type="InterPro" id="IPR019560">
    <property type="entry name" value="Mitochondrial_18_kDa_protein"/>
</dbReference>
<evidence type="ECO:0000256" key="2">
    <source>
        <dbReference type="ARBA" id="ARBA00017835"/>
    </source>
</evidence>
<evidence type="ECO:0000256" key="3">
    <source>
        <dbReference type="ARBA" id="ARBA00029631"/>
    </source>
</evidence>
<dbReference type="eggNOG" id="KOG3945">
    <property type="taxonomic scope" value="Eukaryota"/>
</dbReference>
<keyword evidence="6" id="KW-1185">Reference proteome</keyword>
<dbReference type="OMA" id="DVFTWQM"/>
<dbReference type="GO" id="GO:0005739">
    <property type="term" value="C:mitochondrion"/>
    <property type="evidence" value="ECO:0007669"/>
    <property type="project" value="TreeGrafter"/>
</dbReference>
<feature type="chain" id="PRO_5012045488" description="Mitochondrial fission process protein 1" evidence="4">
    <location>
        <begin position="16"/>
        <end position="191"/>
    </location>
</feature>
<comment type="similarity">
    <text evidence="1">Belongs to the MTFP1 family.</text>
</comment>